<keyword evidence="3" id="KW-1185">Reference proteome</keyword>
<reference evidence="2 3" key="1">
    <citation type="journal article" date="2021" name="Hortic Res">
        <title>Chromosome-scale assembly of the Dendrobium chrysotoxum genome enhances the understanding of orchid evolution.</title>
        <authorList>
            <person name="Zhang Y."/>
            <person name="Zhang G.Q."/>
            <person name="Zhang D."/>
            <person name="Liu X.D."/>
            <person name="Xu X.Y."/>
            <person name="Sun W.H."/>
            <person name="Yu X."/>
            <person name="Zhu X."/>
            <person name="Wang Z.W."/>
            <person name="Zhao X."/>
            <person name="Zhong W.Y."/>
            <person name="Chen H."/>
            <person name="Yin W.L."/>
            <person name="Huang T."/>
            <person name="Niu S.C."/>
            <person name="Liu Z.J."/>
        </authorList>
    </citation>
    <scope>NUCLEOTIDE SEQUENCE [LARGE SCALE GENOMIC DNA]</scope>
    <source>
        <strain evidence="2">Lindl</strain>
    </source>
</reference>
<protein>
    <submittedName>
        <fullName evidence="2">Uncharacterized protein</fullName>
    </submittedName>
</protein>
<keyword evidence="1" id="KW-0812">Transmembrane</keyword>
<keyword evidence="1" id="KW-0472">Membrane</keyword>
<name>A0AAV7GT63_DENCH</name>
<dbReference type="EMBL" id="JAGFBR010000011">
    <property type="protein sequence ID" value="KAH0458732.1"/>
    <property type="molecule type" value="Genomic_DNA"/>
</dbReference>
<gene>
    <name evidence="2" type="ORF">IEQ34_011546</name>
</gene>
<proteinExistence type="predicted"/>
<evidence type="ECO:0000313" key="3">
    <source>
        <dbReference type="Proteomes" id="UP000775213"/>
    </source>
</evidence>
<evidence type="ECO:0000256" key="1">
    <source>
        <dbReference type="SAM" id="Phobius"/>
    </source>
</evidence>
<keyword evidence="1" id="KW-1133">Transmembrane helix</keyword>
<comment type="caution">
    <text evidence="2">The sequence shown here is derived from an EMBL/GenBank/DDBJ whole genome shotgun (WGS) entry which is preliminary data.</text>
</comment>
<evidence type="ECO:0000313" key="2">
    <source>
        <dbReference type="EMBL" id="KAH0458732.1"/>
    </source>
</evidence>
<sequence>MIVHRTTGGNGKENWLAADLNKGRLDMFYYLNVVMTGVNLLYFIICAKWYRYKDLKSGTEEILIERNKPSNEPLV</sequence>
<feature type="transmembrane region" description="Helical" evidence="1">
    <location>
        <begin position="27"/>
        <end position="47"/>
    </location>
</feature>
<dbReference type="Gene3D" id="1.20.1250.20">
    <property type="entry name" value="MFS general substrate transporter like domains"/>
    <property type="match status" value="1"/>
</dbReference>
<dbReference type="Proteomes" id="UP000775213">
    <property type="component" value="Unassembled WGS sequence"/>
</dbReference>
<dbReference type="InterPro" id="IPR036259">
    <property type="entry name" value="MFS_trans_sf"/>
</dbReference>
<dbReference type="AlphaFoldDB" id="A0AAV7GT63"/>
<accession>A0AAV7GT63</accession>
<organism evidence="2 3">
    <name type="scientific">Dendrobium chrysotoxum</name>
    <name type="common">Orchid</name>
    <dbReference type="NCBI Taxonomy" id="161865"/>
    <lineage>
        <taxon>Eukaryota</taxon>
        <taxon>Viridiplantae</taxon>
        <taxon>Streptophyta</taxon>
        <taxon>Embryophyta</taxon>
        <taxon>Tracheophyta</taxon>
        <taxon>Spermatophyta</taxon>
        <taxon>Magnoliopsida</taxon>
        <taxon>Liliopsida</taxon>
        <taxon>Asparagales</taxon>
        <taxon>Orchidaceae</taxon>
        <taxon>Epidendroideae</taxon>
        <taxon>Malaxideae</taxon>
        <taxon>Dendrobiinae</taxon>
        <taxon>Dendrobium</taxon>
    </lineage>
</organism>